<feature type="domain" description="D-isomer specific 2-hydroxyacid dehydrogenase catalytic" evidence="4">
    <location>
        <begin position="27"/>
        <end position="326"/>
    </location>
</feature>
<dbReference type="InterPro" id="IPR036291">
    <property type="entry name" value="NAD(P)-bd_dom_sf"/>
</dbReference>
<evidence type="ECO:0000256" key="2">
    <source>
        <dbReference type="ARBA" id="ARBA00023002"/>
    </source>
</evidence>
<gene>
    <name evidence="6" type="primary">ghrB_24</name>
    <name evidence="6" type="ORF">SDC9_98884</name>
</gene>
<keyword evidence="3" id="KW-0520">NAD</keyword>
<evidence type="ECO:0000313" key="6">
    <source>
        <dbReference type="EMBL" id="MPM52128.1"/>
    </source>
</evidence>
<dbReference type="AlphaFoldDB" id="A0A645AHE2"/>
<dbReference type="InterPro" id="IPR006140">
    <property type="entry name" value="D-isomer_DH_NAD-bd"/>
</dbReference>
<comment type="similarity">
    <text evidence="1">Belongs to the D-isomer specific 2-hydroxyacid dehydrogenase family.</text>
</comment>
<dbReference type="InterPro" id="IPR029753">
    <property type="entry name" value="D-isomer_DH_CS"/>
</dbReference>
<evidence type="ECO:0000256" key="1">
    <source>
        <dbReference type="ARBA" id="ARBA00005854"/>
    </source>
</evidence>
<dbReference type="InterPro" id="IPR050857">
    <property type="entry name" value="D-2-hydroxyacid_DH"/>
</dbReference>
<dbReference type="EMBL" id="VSSQ01013723">
    <property type="protein sequence ID" value="MPM52128.1"/>
    <property type="molecule type" value="Genomic_DNA"/>
</dbReference>
<dbReference type="PROSITE" id="PS00671">
    <property type="entry name" value="D_2_HYDROXYACID_DH_3"/>
    <property type="match status" value="1"/>
</dbReference>
<dbReference type="InterPro" id="IPR006139">
    <property type="entry name" value="D-isomer_2_OHA_DH_cat_dom"/>
</dbReference>
<reference evidence="6" key="1">
    <citation type="submission" date="2019-08" db="EMBL/GenBank/DDBJ databases">
        <authorList>
            <person name="Kucharzyk K."/>
            <person name="Murdoch R.W."/>
            <person name="Higgins S."/>
            <person name="Loffler F."/>
        </authorList>
    </citation>
    <scope>NUCLEOTIDE SEQUENCE</scope>
</reference>
<dbReference type="EC" id="1.1.1.81" evidence="6"/>
<dbReference type="PANTHER" id="PTHR42789:SF1">
    <property type="entry name" value="D-ISOMER SPECIFIC 2-HYDROXYACID DEHYDROGENASE FAMILY PROTEIN (AFU_ORTHOLOGUE AFUA_6G10090)"/>
    <property type="match status" value="1"/>
</dbReference>
<dbReference type="SUPFAM" id="SSF52283">
    <property type="entry name" value="Formate/glycerate dehydrogenase catalytic domain-like"/>
    <property type="match status" value="1"/>
</dbReference>
<name>A0A645AHE2_9ZZZZ</name>
<proteinExistence type="inferred from homology"/>
<dbReference type="SUPFAM" id="SSF51735">
    <property type="entry name" value="NAD(P)-binding Rossmann-fold domains"/>
    <property type="match status" value="1"/>
</dbReference>
<dbReference type="GO" id="GO:0016618">
    <property type="term" value="F:hydroxypyruvate reductase [NAD(P)H] activity"/>
    <property type="evidence" value="ECO:0007669"/>
    <property type="project" value="UniProtKB-EC"/>
</dbReference>
<organism evidence="6">
    <name type="scientific">bioreactor metagenome</name>
    <dbReference type="NCBI Taxonomy" id="1076179"/>
    <lineage>
        <taxon>unclassified sequences</taxon>
        <taxon>metagenomes</taxon>
        <taxon>ecological metagenomes</taxon>
    </lineage>
</organism>
<feature type="domain" description="D-isomer specific 2-hydroxyacid dehydrogenase NAD-binding" evidence="5">
    <location>
        <begin position="119"/>
        <end position="294"/>
    </location>
</feature>
<accession>A0A645AHE2</accession>
<evidence type="ECO:0000256" key="3">
    <source>
        <dbReference type="ARBA" id="ARBA00023027"/>
    </source>
</evidence>
<dbReference type="Pfam" id="PF00389">
    <property type="entry name" value="2-Hacid_dh"/>
    <property type="match status" value="1"/>
</dbReference>
<protein>
    <submittedName>
        <fullName evidence="6">Glyoxylate/hydroxypyruvate reductase B</fullName>
        <ecNumber evidence="6">1.1.1.81</ecNumber>
    </submittedName>
</protein>
<dbReference type="CDD" id="cd05299">
    <property type="entry name" value="CtBP_dh"/>
    <property type="match status" value="1"/>
</dbReference>
<keyword evidence="2 6" id="KW-0560">Oxidoreductase</keyword>
<dbReference type="Gene3D" id="3.40.50.720">
    <property type="entry name" value="NAD(P)-binding Rossmann-like Domain"/>
    <property type="match status" value="2"/>
</dbReference>
<keyword evidence="6" id="KW-0670">Pyruvate</keyword>
<evidence type="ECO:0000259" key="4">
    <source>
        <dbReference type="Pfam" id="PF00389"/>
    </source>
</evidence>
<dbReference type="GO" id="GO:0051287">
    <property type="term" value="F:NAD binding"/>
    <property type="evidence" value="ECO:0007669"/>
    <property type="project" value="InterPro"/>
</dbReference>
<dbReference type="Pfam" id="PF02826">
    <property type="entry name" value="2-Hacid_dh_C"/>
    <property type="match status" value="1"/>
</dbReference>
<evidence type="ECO:0000259" key="5">
    <source>
        <dbReference type="Pfam" id="PF02826"/>
    </source>
</evidence>
<dbReference type="GO" id="GO:0003714">
    <property type="term" value="F:transcription corepressor activity"/>
    <property type="evidence" value="ECO:0007669"/>
    <property type="project" value="InterPro"/>
</dbReference>
<dbReference type="InterPro" id="IPR043322">
    <property type="entry name" value="CtBP"/>
</dbReference>
<dbReference type="PANTHER" id="PTHR42789">
    <property type="entry name" value="D-ISOMER SPECIFIC 2-HYDROXYACID DEHYDROGENASE FAMILY PROTEIN (AFU_ORTHOLOGUE AFUA_6G10090)"/>
    <property type="match status" value="1"/>
</dbReference>
<comment type="caution">
    <text evidence="6">The sequence shown here is derived from an EMBL/GenBank/DDBJ whole genome shotgun (WGS) entry which is preliminary data.</text>
</comment>
<sequence>MIRKGEFKLAKYKVFVTDQRQPSFEIERHILEECDAELILCNCKTSDDIIRECALEADAVLLDLAPMDGKAVRALKKCKVINRYGVGVDNVDIKAATECGIQVTNVPDYCMEDVSDHAVAMMLACMRNIAMRDRLVRSGHWNIQAPSYRLKDKTLGVVGAGRIARALIRKVSGFGFKEVVAYDPFISAENLKEIGVRKVEFDELLSVSDIISLHLNLTDETRGIMNAEAISKMKDTALLVNVSRGGLIDDYALIDALKNHKIMGAGLDTHCIEPVPMNSEYMKLDSVILTDHAAYNTVEGVTELKTKAAKNILAVLQGQTPAYPVNKL</sequence>